<gene>
    <name evidence="1" type="ORF">F8M41_005785</name>
</gene>
<accession>A0A8H3X7M2</accession>
<organism evidence="1 2">
    <name type="scientific">Gigaspora margarita</name>
    <dbReference type="NCBI Taxonomy" id="4874"/>
    <lineage>
        <taxon>Eukaryota</taxon>
        <taxon>Fungi</taxon>
        <taxon>Fungi incertae sedis</taxon>
        <taxon>Mucoromycota</taxon>
        <taxon>Glomeromycotina</taxon>
        <taxon>Glomeromycetes</taxon>
        <taxon>Diversisporales</taxon>
        <taxon>Gigasporaceae</taxon>
        <taxon>Gigaspora</taxon>
    </lineage>
</organism>
<keyword evidence="2" id="KW-1185">Reference proteome</keyword>
<evidence type="ECO:0000313" key="2">
    <source>
        <dbReference type="Proteomes" id="UP000439903"/>
    </source>
</evidence>
<reference evidence="1 2" key="1">
    <citation type="journal article" date="2019" name="Environ. Microbiol.">
        <title>At the nexus of three kingdoms: the genome of the mycorrhizal fungus Gigaspora margarita provides insights into plant, endobacterial and fungal interactions.</title>
        <authorList>
            <person name="Venice F."/>
            <person name="Ghignone S."/>
            <person name="Salvioli di Fossalunga A."/>
            <person name="Amselem J."/>
            <person name="Novero M."/>
            <person name="Xianan X."/>
            <person name="Sedzielewska Toro K."/>
            <person name="Morin E."/>
            <person name="Lipzen A."/>
            <person name="Grigoriev I.V."/>
            <person name="Henrissat B."/>
            <person name="Martin F.M."/>
            <person name="Bonfante P."/>
        </authorList>
    </citation>
    <scope>NUCLEOTIDE SEQUENCE [LARGE SCALE GENOMIC DNA]</scope>
    <source>
        <strain evidence="1 2">BEG34</strain>
    </source>
</reference>
<proteinExistence type="predicted"/>
<dbReference type="InterPro" id="IPR032675">
    <property type="entry name" value="LRR_dom_sf"/>
</dbReference>
<sequence length="122" mass="14292">MLNTEERDLLIPFNIALPSHPIPLFEYSSYITSFNDNLDCGIIGWLRYNKYETRRAINVVKFSLISMFLRTNKSLKSLNLNSNYYQFGSERMNTLLEALYDNTALNTLNLYNNKIDQKGEKH</sequence>
<dbReference type="Proteomes" id="UP000439903">
    <property type="component" value="Unassembled WGS sequence"/>
</dbReference>
<comment type="caution">
    <text evidence="1">The sequence shown here is derived from an EMBL/GenBank/DDBJ whole genome shotgun (WGS) entry which is preliminary data.</text>
</comment>
<dbReference type="Gene3D" id="3.80.10.10">
    <property type="entry name" value="Ribonuclease Inhibitor"/>
    <property type="match status" value="1"/>
</dbReference>
<evidence type="ECO:0000313" key="1">
    <source>
        <dbReference type="EMBL" id="KAF0429119.1"/>
    </source>
</evidence>
<dbReference type="SUPFAM" id="SSF52047">
    <property type="entry name" value="RNI-like"/>
    <property type="match status" value="1"/>
</dbReference>
<name>A0A8H3X7M2_GIGMA</name>
<dbReference type="AlphaFoldDB" id="A0A8H3X7M2"/>
<protein>
    <submittedName>
        <fullName evidence="1">Uncharacterized protein</fullName>
    </submittedName>
</protein>
<dbReference type="EMBL" id="WTPW01001554">
    <property type="protein sequence ID" value="KAF0429119.1"/>
    <property type="molecule type" value="Genomic_DNA"/>
</dbReference>